<evidence type="ECO:0000313" key="5">
    <source>
        <dbReference type="Proteomes" id="UP000078559"/>
    </source>
</evidence>
<accession>A0A194VPF1</accession>
<feature type="chain" id="PRO_5008266665" description="Ig-like domain-containing protein" evidence="3">
    <location>
        <begin position="24"/>
        <end position="931"/>
    </location>
</feature>
<evidence type="ECO:0008006" key="6">
    <source>
        <dbReference type="Google" id="ProtNLM"/>
    </source>
</evidence>
<feature type="transmembrane region" description="Helical" evidence="2">
    <location>
        <begin position="855"/>
        <end position="877"/>
    </location>
</feature>
<feature type="transmembrane region" description="Helical" evidence="2">
    <location>
        <begin position="785"/>
        <end position="806"/>
    </location>
</feature>
<keyword evidence="2" id="KW-0472">Membrane</keyword>
<feature type="transmembrane region" description="Helical" evidence="2">
    <location>
        <begin position="206"/>
        <end position="228"/>
    </location>
</feature>
<evidence type="ECO:0000256" key="1">
    <source>
        <dbReference type="SAM" id="MobiDB-lite"/>
    </source>
</evidence>
<keyword evidence="2" id="KW-0812">Transmembrane</keyword>
<feature type="compositionally biased region" description="Polar residues" evidence="1">
    <location>
        <begin position="290"/>
        <end position="308"/>
    </location>
</feature>
<dbReference type="AlphaFoldDB" id="A0A194VPF1"/>
<keyword evidence="5" id="KW-1185">Reference proteome</keyword>
<evidence type="ECO:0000313" key="4">
    <source>
        <dbReference type="EMBL" id="KUI66049.1"/>
    </source>
</evidence>
<evidence type="ECO:0000256" key="3">
    <source>
        <dbReference type="SAM" id="SignalP"/>
    </source>
</evidence>
<gene>
    <name evidence="4" type="ORF">VM1G_01343</name>
</gene>
<feature type="transmembrane region" description="Helical" evidence="2">
    <location>
        <begin position="146"/>
        <end position="164"/>
    </location>
</feature>
<dbReference type="SMR" id="A0A194VPF1"/>
<reference evidence="4" key="1">
    <citation type="submission" date="2014-12" db="EMBL/GenBank/DDBJ databases">
        <title>Genome Sequence of Valsa Canker Pathogens Uncovers a Specific Adaption of Colonization on Woody Bark.</title>
        <authorList>
            <person name="Yin Z."/>
            <person name="Liu H."/>
            <person name="Gao X."/>
            <person name="Li Z."/>
            <person name="Song N."/>
            <person name="Ke X."/>
            <person name="Dai Q."/>
            <person name="Wu Y."/>
            <person name="Sun Y."/>
            <person name="Xu J.-R."/>
            <person name="Kang Z.K."/>
            <person name="Wang L."/>
            <person name="Huang L."/>
        </authorList>
    </citation>
    <scope>NUCLEOTIDE SEQUENCE [LARGE SCALE GENOMIC DNA]</scope>
    <source>
        <strain evidence="4">03-8</strain>
    </source>
</reference>
<proteinExistence type="predicted"/>
<feature type="transmembrane region" description="Helical" evidence="2">
    <location>
        <begin position="505"/>
        <end position="527"/>
    </location>
</feature>
<dbReference type="EMBL" id="CM003099">
    <property type="protein sequence ID" value="KUI66049.1"/>
    <property type="molecule type" value="Genomic_DNA"/>
</dbReference>
<dbReference type="OrthoDB" id="5392263at2759"/>
<feature type="signal peptide" evidence="3">
    <location>
        <begin position="1"/>
        <end position="23"/>
    </location>
</feature>
<feature type="transmembrane region" description="Helical" evidence="2">
    <location>
        <begin position="176"/>
        <end position="200"/>
    </location>
</feature>
<keyword evidence="3" id="KW-0732">Signal</keyword>
<sequence>MMAHSALLRILFLVAFPLTTSLAQTRKTVADFIPAVANNLDHTPARWKTAFGGQNFTWCCVQAVAESLTVNDTNNGSQLVPVDNPPIIDLDIYVLQQATDAGQFPCTATYESSEPDGAPEINVRYTWLVKTCPGWELSSGENLNGWLQPLSGFLLPAVIFCLSVPRRRKFHVFRAFFVADLAGVKSYIPAFLGAIGAMLLVTIDTIVWLSICWALSGPMILSGLYEALLDNRIIDFVKVKMQNRNLTLDMRCRLLMLVLIGNLDLALEDNPFSDDTAHSRRRPPVLPVIQGTSPLSGDSLSRQRSGTLDSDILSQPLMPGGKRTSSEVPRLDKPPYFEVPLERLLSNLGSEGDVGEVRQRLMSSHPDYLGSSPAGSTVRGNNSIDQALPHPVYQEYSQQRTPDIRVNQTNAGIIRKPTGHLRASPWRHMEELLYPIRLYDDEDTDRHLSPRQYPKHYHRNTLCQNNVCEDTTHFDTEEPHPRTAKIERQILKTKTRLRTMLSCQYSFGSMVGAPVVFFLGGFVFALLQSIQSIGDEDTALALAFGQWYMTIPHIAIISGLLLAGNNPNILEGVFATQHQGGGEDIKILGLNWGLAYPSCYKVAWQWHRGYNKLLWVHTLLDRYGQPIGVDQRYVERYEQEKTLHDLEELYDRTTLSPSDWFLILVMAGFLLGVPFVLAFITAFYTPEVGLSCRSFTFTMYACAELGQVFLWLWAYAVPPCKTRHLEGPQKSLGPFAFFRSGGWLHRHGFYNPNHVGHFLPPNARPTPRAIWQGIRSDEFRDIRSIWCCIWYSLYIFFGAVATLAALGGTLMQLLGVYSADICMLSIDQWIHRHTNGATVMLSVNTKLMIQDAQRYWKPCAITAIAFMTFVSFVGWWYQRRMKDLFTTLVGEVDLDKYDRVDANASKRSYTPQPQTEAQFRNQRNLWGSFGA</sequence>
<feature type="transmembrane region" description="Helical" evidence="2">
    <location>
        <begin position="660"/>
        <end position="685"/>
    </location>
</feature>
<protein>
    <recommendedName>
        <fullName evidence="6">Ig-like domain-containing protein</fullName>
    </recommendedName>
</protein>
<organism evidence="4 5">
    <name type="scientific">Cytospora mali</name>
    <name type="common">Apple Valsa canker fungus</name>
    <name type="synonym">Valsa mali</name>
    <dbReference type="NCBI Taxonomy" id="578113"/>
    <lineage>
        <taxon>Eukaryota</taxon>
        <taxon>Fungi</taxon>
        <taxon>Dikarya</taxon>
        <taxon>Ascomycota</taxon>
        <taxon>Pezizomycotina</taxon>
        <taxon>Sordariomycetes</taxon>
        <taxon>Sordariomycetidae</taxon>
        <taxon>Diaporthales</taxon>
        <taxon>Cytosporaceae</taxon>
        <taxon>Cytospora</taxon>
    </lineage>
</organism>
<feature type="region of interest" description="Disordered" evidence="1">
    <location>
        <begin position="274"/>
        <end position="333"/>
    </location>
</feature>
<feature type="transmembrane region" description="Helical" evidence="2">
    <location>
        <begin position="697"/>
        <end position="716"/>
    </location>
</feature>
<dbReference type="Proteomes" id="UP000078559">
    <property type="component" value="Chromosome 2"/>
</dbReference>
<keyword evidence="2" id="KW-1133">Transmembrane helix</keyword>
<name>A0A194VPF1_CYTMA</name>
<feature type="transmembrane region" description="Helical" evidence="2">
    <location>
        <begin position="539"/>
        <end position="563"/>
    </location>
</feature>
<evidence type="ECO:0000256" key="2">
    <source>
        <dbReference type="SAM" id="Phobius"/>
    </source>
</evidence>